<dbReference type="EMBL" id="CACVKT020009704">
    <property type="protein sequence ID" value="CAC5422964.1"/>
    <property type="molecule type" value="Genomic_DNA"/>
</dbReference>
<protein>
    <recommendedName>
        <fullName evidence="4">Fibronectin type-III domain-containing protein</fullName>
    </recommendedName>
</protein>
<feature type="chain" id="PRO_5026827517" description="Fibronectin type-III domain-containing protein" evidence="3">
    <location>
        <begin position="19"/>
        <end position="951"/>
    </location>
</feature>
<feature type="signal peptide" evidence="3">
    <location>
        <begin position="1"/>
        <end position="18"/>
    </location>
</feature>
<dbReference type="InterPro" id="IPR036116">
    <property type="entry name" value="FN3_sf"/>
</dbReference>
<dbReference type="SMART" id="SM00060">
    <property type="entry name" value="FN3"/>
    <property type="match status" value="3"/>
</dbReference>
<feature type="transmembrane region" description="Helical" evidence="2">
    <location>
        <begin position="631"/>
        <end position="652"/>
    </location>
</feature>
<evidence type="ECO:0000256" key="2">
    <source>
        <dbReference type="SAM" id="Phobius"/>
    </source>
</evidence>
<dbReference type="Proteomes" id="UP000507470">
    <property type="component" value="Unassembled WGS sequence"/>
</dbReference>
<feature type="domain" description="Fibronectin type-III" evidence="4">
    <location>
        <begin position="240"/>
        <end position="340"/>
    </location>
</feature>
<organism evidence="5 6">
    <name type="scientific">Mytilus coruscus</name>
    <name type="common">Sea mussel</name>
    <dbReference type="NCBI Taxonomy" id="42192"/>
    <lineage>
        <taxon>Eukaryota</taxon>
        <taxon>Metazoa</taxon>
        <taxon>Spiralia</taxon>
        <taxon>Lophotrochozoa</taxon>
        <taxon>Mollusca</taxon>
        <taxon>Bivalvia</taxon>
        <taxon>Autobranchia</taxon>
        <taxon>Pteriomorphia</taxon>
        <taxon>Mytilida</taxon>
        <taxon>Mytiloidea</taxon>
        <taxon>Mytilidae</taxon>
        <taxon>Mytilinae</taxon>
        <taxon>Mytilus</taxon>
    </lineage>
</organism>
<dbReference type="OrthoDB" id="6084143at2759"/>
<keyword evidence="3" id="KW-0732">Signal</keyword>
<dbReference type="PROSITE" id="PS50853">
    <property type="entry name" value="FN3"/>
    <property type="match status" value="1"/>
</dbReference>
<reference evidence="5 6" key="1">
    <citation type="submission" date="2020-06" db="EMBL/GenBank/DDBJ databases">
        <authorList>
            <person name="Li R."/>
            <person name="Bekaert M."/>
        </authorList>
    </citation>
    <scope>NUCLEOTIDE SEQUENCE [LARGE SCALE GENOMIC DNA]</scope>
    <source>
        <strain evidence="6">wild</strain>
    </source>
</reference>
<feature type="compositionally biased region" description="Basic and acidic residues" evidence="1">
    <location>
        <begin position="804"/>
        <end position="818"/>
    </location>
</feature>
<sequence>MNVCTGLMVLLGFHTAVSVCKQDCNAYCPCKVETKFACAEMWAEDCNVFINSTVNITCQLNESYKEANSSSLYFTRDKIPLENNHIILVNQTTAVLQHVVTTDDMDNNIYCRAFGQELPFAKIQLTYIDYYPQEIVNFSCIWEGQDAGSLQCFWEHPVEYKTRNYEVSLEWRNDSDKPFQNTCSKVLNKTRCEAIKGDIYGSNQFFRINVTNTKLNTTTTTLIEKIFPNDIRRLYAKPYKMVNLTVLEKNKTVIQLKWDTKERDTDDNNKPRMEYTIKYILENGTRTVNTFHRSLLIQDLQIYTLYKFEVFAHYTDLFTHTKPIGLPSDSVYLQARTAQYVGKFPPKVTVGAIEYAEKAHSKVRNITVYWQNFDEMEENGPIVEFEVILETIGDEPIAHRIASSNASQHTFTNIQSVKSGSVRIKAGTTFGMSDPSNPVYIQKADTLQPPEFLLEKKLNTDILISWQARNIGGVNNYTIYWCERTNGCEKQIQWKTISVDETSYTVQYLDDEKNYLFGVSMDSENASTGFSWKSCYYVRNEVPQKPNSVNIQNRNQQSITVIWTRPGTSFPKWVLNVYLVQIHLRENLRSGTRYVVWLMAVSSAGKQSVEGEKNYNVTTMEPLQPETSFKYLEAAIGIPLAFILLVIFLLAAQIRFDLCGKIKEIITPFDIDVPTISRNEKSGMYRPCTLKLGLNGQDNKSLDISSEENRNQVPTISESVYSEEQTDFSFHSPTFTTDEINLNTNQHAETGYCSRNDIAEIDNLNTSIQHQSSLSIPDDSAPENSASSSFPLIPVSCLTSVLMTKHESPEKSNQRPEDILEGSASSSLNDFEKTSRYLSHPSFITQNNEIQLELDSSEEKNQGDNKVDGIQNKNLATISSISGYVSNKCFPVKTPDLLSSGIGTCSPLDSVNCSTENILASQINSSSVLTSGYITHIPLQIYPGSCPRMIR</sequence>
<dbReference type="CDD" id="cd00063">
    <property type="entry name" value="FN3"/>
    <property type="match status" value="1"/>
</dbReference>
<dbReference type="InterPro" id="IPR013783">
    <property type="entry name" value="Ig-like_fold"/>
</dbReference>
<gene>
    <name evidence="5" type="ORF">MCOR_54975</name>
</gene>
<keyword evidence="2" id="KW-0812">Transmembrane</keyword>
<dbReference type="AlphaFoldDB" id="A0A6J8EQT4"/>
<evidence type="ECO:0000313" key="5">
    <source>
        <dbReference type="EMBL" id="CAC5422964.1"/>
    </source>
</evidence>
<dbReference type="InterPro" id="IPR003961">
    <property type="entry name" value="FN3_dom"/>
</dbReference>
<dbReference type="SUPFAM" id="SSF49265">
    <property type="entry name" value="Fibronectin type III"/>
    <property type="match status" value="2"/>
</dbReference>
<evidence type="ECO:0000256" key="3">
    <source>
        <dbReference type="SAM" id="SignalP"/>
    </source>
</evidence>
<keyword evidence="2" id="KW-1133">Transmembrane helix</keyword>
<evidence type="ECO:0000256" key="1">
    <source>
        <dbReference type="SAM" id="MobiDB-lite"/>
    </source>
</evidence>
<evidence type="ECO:0000313" key="6">
    <source>
        <dbReference type="Proteomes" id="UP000507470"/>
    </source>
</evidence>
<accession>A0A6J8EQT4</accession>
<keyword evidence="6" id="KW-1185">Reference proteome</keyword>
<evidence type="ECO:0000259" key="4">
    <source>
        <dbReference type="PROSITE" id="PS50853"/>
    </source>
</evidence>
<feature type="region of interest" description="Disordered" evidence="1">
    <location>
        <begin position="804"/>
        <end position="826"/>
    </location>
</feature>
<keyword evidence="2" id="KW-0472">Membrane</keyword>
<name>A0A6J8EQT4_MYTCO</name>
<dbReference type="Gene3D" id="2.60.40.10">
    <property type="entry name" value="Immunoglobulins"/>
    <property type="match status" value="3"/>
</dbReference>
<proteinExistence type="predicted"/>